<evidence type="ECO:0000256" key="1">
    <source>
        <dbReference type="SAM" id="MobiDB-lite"/>
    </source>
</evidence>
<sequence length="377" mass="41190">MRFMLMALLVLVLAGTAAAERGTLVWYGSAEVRDGELIELAQGYELRVMDIAGSGDGALFELRLDGDKVADGVATSASPYAYTITHKGTQYTILDVEGYKPKGEGGRAGLRIWQYRDPTRELPEWLHPSTFTVSVGRRHTLEQGYSLLASEYDPEEGEAAIEIYSGSVLVATAKPKEGEYFGYVARQDGVHRCILFGRFESGARFNESEPYVLILRDVVQYPDFVWIAEETPTPAPEPLELSVDVRPIEGEDDISAGDDALVCVRVKEPLRSLDIYLDGVLVDSRENSSAQVYTAVLQNLSEGNHTLMVEANATSGRSAIEQMELRVGVAGLTTSKIKKEASGKEASSEPARPPRLPAPSLVAGLGALLLWDVRRHI</sequence>
<feature type="compositionally biased region" description="Basic and acidic residues" evidence="1">
    <location>
        <begin position="338"/>
        <end position="347"/>
    </location>
</feature>
<accession>A0A832W0G6</accession>
<proteinExistence type="predicted"/>
<dbReference type="Proteomes" id="UP000600363">
    <property type="component" value="Unassembled WGS sequence"/>
</dbReference>
<gene>
    <name evidence="2" type="ORF">HA299_07180</name>
</gene>
<organism evidence="2 3">
    <name type="scientific">Methermicoccus shengliensis</name>
    <dbReference type="NCBI Taxonomy" id="660064"/>
    <lineage>
        <taxon>Archaea</taxon>
        <taxon>Methanobacteriati</taxon>
        <taxon>Methanobacteriota</taxon>
        <taxon>Stenosarchaea group</taxon>
        <taxon>Methanomicrobia</taxon>
        <taxon>Methanosarcinales</taxon>
        <taxon>Methermicoccaceae</taxon>
        <taxon>Methermicoccus</taxon>
    </lineage>
</organism>
<reference evidence="2" key="1">
    <citation type="journal article" date="2020" name="bioRxiv">
        <title>A rank-normalized archaeal taxonomy based on genome phylogeny resolves widespread incomplete and uneven classifications.</title>
        <authorList>
            <person name="Rinke C."/>
            <person name="Chuvochina M."/>
            <person name="Mussig A.J."/>
            <person name="Chaumeil P.-A."/>
            <person name="Waite D.W."/>
            <person name="Whitman W.B."/>
            <person name="Parks D.H."/>
            <person name="Hugenholtz P."/>
        </authorList>
    </citation>
    <scope>NUCLEOTIDE SEQUENCE</scope>
    <source>
        <strain evidence="2">UBA12518</strain>
    </source>
</reference>
<name>A0A832W0G6_9EURY</name>
<evidence type="ECO:0000313" key="2">
    <source>
        <dbReference type="EMBL" id="HIH70369.1"/>
    </source>
</evidence>
<evidence type="ECO:0000313" key="3">
    <source>
        <dbReference type="Proteomes" id="UP000600363"/>
    </source>
</evidence>
<dbReference type="RefSeq" id="WP_042686825.1">
    <property type="nucleotide sequence ID" value="NZ_DUIH01000023.1"/>
</dbReference>
<protein>
    <submittedName>
        <fullName evidence="2">Uncharacterized protein</fullName>
    </submittedName>
</protein>
<dbReference type="AlphaFoldDB" id="A0A832W0G6"/>
<feature type="region of interest" description="Disordered" evidence="1">
    <location>
        <begin position="338"/>
        <end position="357"/>
    </location>
</feature>
<comment type="caution">
    <text evidence="2">The sequence shown here is derived from an EMBL/GenBank/DDBJ whole genome shotgun (WGS) entry which is preliminary data.</text>
</comment>
<dbReference type="EMBL" id="DUIH01000023">
    <property type="protein sequence ID" value="HIH70369.1"/>
    <property type="molecule type" value="Genomic_DNA"/>
</dbReference>
<dbReference type="Gene3D" id="2.60.98.40">
    <property type="match status" value="1"/>
</dbReference>